<protein>
    <submittedName>
        <fullName evidence="1">Uncharacterized protein</fullName>
    </submittedName>
</protein>
<evidence type="ECO:0000313" key="1">
    <source>
        <dbReference type="EMBL" id="TSJ77776.1"/>
    </source>
</evidence>
<dbReference type="OrthoDB" id="188826at2"/>
<name>A0A556QMB1_9BACT</name>
<organism evidence="1 2">
    <name type="scientific">Rariglobus hedericola</name>
    <dbReference type="NCBI Taxonomy" id="2597822"/>
    <lineage>
        <taxon>Bacteria</taxon>
        <taxon>Pseudomonadati</taxon>
        <taxon>Verrucomicrobiota</taxon>
        <taxon>Opitutia</taxon>
        <taxon>Opitutales</taxon>
        <taxon>Opitutaceae</taxon>
        <taxon>Rariglobus</taxon>
    </lineage>
</organism>
<proteinExistence type="predicted"/>
<keyword evidence="2" id="KW-1185">Reference proteome</keyword>
<dbReference type="AlphaFoldDB" id="A0A556QMB1"/>
<gene>
    <name evidence="1" type="ORF">FPL22_00260</name>
</gene>
<sequence length="217" mass="24867">MSMRHPAPVFFVTLGLILCSSVFARVGETQEEFERRLLQPSVGKFVPREKNPDPAKEEELLRQQPFNDVRAHFPVGTKERKYWKSAVPNMLSSENGWRLHVFFQDNCSVLEAYLRVGDTINEFEIRNILRASQGTSEWRKIEPDTLEAKASAIGCDYQLADGSLRARLVGNWLMVYSAKLDSYVKEQIRLIEENRARNMDERTRNQLLSAPGSTAGF</sequence>
<comment type="caution">
    <text evidence="1">The sequence shown here is derived from an EMBL/GenBank/DDBJ whole genome shotgun (WGS) entry which is preliminary data.</text>
</comment>
<evidence type="ECO:0000313" key="2">
    <source>
        <dbReference type="Proteomes" id="UP000315648"/>
    </source>
</evidence>
<accession>A0A556QMB1</accession>
<dbReference type="Proteomes" id="UP000315648">
    <property type="component" value="Unassembled WGS sequence"/>
</dbReference>
<dbReference type="EMBL" id="VMBG01000001">
    <property type="protein sequence ID" value="TSJ77776.1"/>
    <property type="molecule type" value="Genomic_DNA"/>
</dbReference>
<reference evidence="1 2" key="1">
    <citation type="submission" date="2019-07" db="EMBL/GenBank/DDBJ databases">
        <title>Description of 53C-WASEF.</title>
        <authorList>
            <person name="Pitt A."/>
            <person name="Hahn M.W."/>
        </authorList>
    </citation>
    <scope>NUCLEOTIDE SEQUENCE [LARGE SCALE GENOMIC DNA]</scope>
    <source>
        <strain evidence="1 2">53C-WASEF</strain>
    </source>
</reference>